<accession>A0A5C6W2W9</accession>
<gene>
    <name evidence="2" type="ORF">FS935_06880</name>
</gene>
<evidence type="ECO:0008006" key="4">
    <source>
        <dbReference type="Google" id="ProtNLM"/>
    </source>
</evidence>
<dbReference type="RefSeq" id="WP_146946866.1">
    <property type="nucleotide sequence ID" value="NZ_VOQF01000003.1"/>
</dbReference>
<keyword evidence="3" id="KW-1185">Reference proteome</keyword>
<evidence type="ECO:0000313" key="3">
    <source>
        <dbReference type="Proteomes" id="UP000321363"/>
    </source>
</evidence>
<organism evidence="2 3">
    <name type="scientific">Metabacillus litoralis</name>
    <dbReference type="NCBI Taxonomy" id="152268"/>
    <lineage>
        <taxon>Bacteria</taxon>
        <taxon>Bacillati</taxon>
        <taxon>Bacillota</taxon>
        <taxon>Bacilli</taxon>
        <taxon>Bacillales</taxon>
        <taxon>Bacillaceae</taxon>
        <taxon>Metabacillus</taxon>
    </lineage>
</organism>
<keyword evidence="1" id="KW-0812">Transmembrane</keyword>
<comment type="caution">
    <text evidence="2">The sequence shown here is derived from an EMBL/GenBank/DDBJ whole genome shotgun (WGS) entry which is preliminary data.</text>
</comment>
<proteinExistence type="predicted"/>
<name>A0A5C6W2W9_9BACI</name>
<protein>
    <recommendedName>
        <fullName evidence="4">DUF3021 domain-containing protein</fullName>
    </recommendedName>
</protein>
<keyword evidence="1" id="KW-0472">Membrane</keyword>
<feature type="transmembrane region" description="Helical" evidence="1">
    <location>
        <begin position="84"/>
        <end position="106"/>
    </location>
</feature>
<dbReference type="EMBL" id="VOQF01000003">
    <property type="protein sequence ID" value="TXC92098.1"/>
    <property type="molecule type" value="Genomic_DNA"/>
</dbReference>
<feature type="transmembrane region" description="Helical" evidence="1">
    <location>
        <begin position="54"/>
        <end position="72"/>
    </location>
</feature>
<sequence>MVKIKTGLFTGLISGVILGLFLKLSQMITGHKVYTLLLNIDFLYNKPLPEMIEFVLHLLISIIIGIVFVSICELKGLVKFKEKFILSLILTAPTFLLYFPLTVLAIKNTPSVTNIPAISLWIIGHLLYSLILPINFKKLNPNK</sequence>
<dbReference type="AlphaFoldDB" id="A0A5C6W2W9"/>
<reference evidence="2 3" key="1">
    <citation type="journal article" date="2005" name="Int. J. Syst. Evol. Microbiol.">
        <title>Bacillus litoralis sp. nov., isolated from a tidal flat of the Yellow Sea in Korea.</title>
        <authorList>
            <person name="Yoon J.H."/>
            <person name="Oh T.K."/>
        </authorList>
    </citation>
    <scope>NUCLEOTIDE SEQUENCE [LARGE SCALE GENOMIC DNA]</scope>
    <source>
        <strain evidence="2 3">SW-211</strain>
    </source>
</reference>
<evidence type="ECO:0000256" key="1">
    <source>
        <dbReference type="SAM" id="Phobius"/>
    </source>
</evidence>
<dbReference type="Proteomes" id="UP000321363">
    <property type="component" value="Unassembled WGS sequence"/>
</dbReference>
<dbReference type="OrthoDB" id="1443299at2"/>
<keyword evidence="1" id="KW-1133">Transmembrane helix</keyword>
<evidence type="ECO:0000313" key="2">
    <source>
        <dbReference type="EMBL" id="TXC92098.1"/>
    </source>
</evidence>
<feature type="transmembrane region" description="Helical" evidence="1">
    <location>
        <begin position="118"/>
        <end position="136"/>
    </location>
</feature>